<feature type="compositionally biased region" description="Basic and acidic residues" evidence="1">
    <location>
        <begin position="401"/>
        <end position="411"/>
    </location>
</feature>
<protein>
    <recommendedName>
        <fullName evidence="2">Reverse transcriptase domain-containing protein</fullName>
    </recommendedName>
</protein>
<reference evidence="3" key="2">
    <citation type="submission" date="2022-01" db="EMBL/GenBank/DDBJ databases">
        <authorList>
            <person name="Yamashiro T."/>
            <person name="Shiraishi A."/>
            <person name="Satake H."/>
            <person name="Nakayama K."/>
        </authorList>
    </citation>
    <scope>NUCLEOTIDE SEQUENCE</scope>
</reference>
<dbReference type="PANTHER" id="PTHR24559">
    <property type="entry name" value="TRANSPOSON TY3-I GAG-POL POLYPROTEIN"/>
    <property type="match status" value="1"/>
</dbReference>
<feature type="compositionally biased region" description="Polar residues" evidence="1">
    <location>
        <begin position="278"/>
        <end position="301"/>
    </location>
</feature>
<evidence type="ECO:0000313" key="3">
    <source>
        <dbReference type="EMBL" id="GJT54976.1"/>
    </source>
</evidence>
<dbReference type="InterPro" id="IPR000477">
    <property type="entry name" value="RT_dom"/>
</dbReference>
<feature type="compositionally biased region" description="Basic and acidic residues" evidence="1">
    <location>
        <begin position="200"/>
        <end position="209"/>
    </location>
</feature>
<reference evidence="3" key="1">
    <citation type="journal article" date="2022" name="Int. J. Mol. Sci.">
        <title>Draft Genome of Tanacetum Coccineum: Genomic Comparison of Closely Related Tanacetum-Family Plants.</title>
        <authorList>
            <person name="Yamashiro T."/>
            <person name="Shiraishi A."/>
            <person name="Nakayama K."/>
            <person name="Satake H."/>
        </authorList>
    </citation>
    <scope>NUCLEOTIDE SEQUENCE</scope>
</reference>
<evidence type="ECO:0000259" key="2">
    <source>
        <dbReference type="Pfam" id="PF00078"/>
    </source>
</evidence>
<dbReference type="InterPro" id="IPR053134">
    <property type="entry name" value="RNA-dir_DNA_polymerase"/>
</dbReference>
<feature type="domain" description="Reverse transcriptase" evidence="2">
    <location>
        <begin position="556"/>
        <end position="639"/>
    </location>
</feature>
<dbReference type="Gene3D" id="3.10.10.10">
    <property type="entry name" value="HIV Type 1 Reverse Transcriptase, subunit A, domain 1"/>
    <property type="match status" value="1"/>
</dbReference>
<sequence length="661" mass="75488">MENTSSSSSSGSPTSPISRRVQKLDTLLESLGKIIPPPARDVSNVIDHYLGGMDLGKYFVKQSKLTYDKEEGSIMFEKNDERVTFKMPHKVKRFKDIEDLNTNNIPPFFIASKRDEEKREGYVIQGLAIQHSTLELFDLHRSLIVPLFSQSVAPSVGPATISPVQTKSTTFKPLNLLFWHDKLERNDATISEEYDEEREMESRPERARETSLILRTRSSRARRQRERVVEFEEVPNREGGRVGRNTEGGRPSEPGANGNRDQGINLPPLLVAHLGRNENGQSPQSSLTSIYRGHQPSTNIGGNIPLTDYPLPDGLKKPSRVGSYDGKGYLDNYLHLFEGAIHMQKWAMPVAYHMFTYTLKDSARMWWNSQKADLPTTYKGLMEKTYTLIKAREVATNGALNDRREGFDRSKKNSPWDNNREQKNRNSSRDMTKYCHFYENHGHDTNDCRELTHQIEEAVKSEQLSHLVKGIKNGKIKVPNNQRGDGKKEKDTTLVEAPIFMISRGEPTERRVSVKPMYKCWGITFPPVDGNNNSSAPAGILRKVKDQTWVANPVMVKKSDKGWRMCVDFTDINKACPKDCYPLSEIDWKVESLSGFWLKCFLDAYKGYHQIQMAEDEEKTAFFTGEGTFCYRKMPFGLKKHQGHISKAGRQSIQWPDWKKP</sequence>
<evidence type="ECO:0000256" key="1">
    <source>
        <dbReference type="SAM" id="MobiDB-lite"/>
    </source>
</evidence>
<dbReference type="Proteomes" id="UP001151760">
    <property type="component" value="Unassembled WGS sequence"/>
</dbReference>
<accession>A0ABQ5EVA4</accession>
<gene>
    <name evidence="3" type="ORF">Tco_0990030</name>
</gene>
<dbReference type="PANTHER" id="PTHR24559:SF444">
    <property type="entry name" value="REVERSE TRANSCRIPTASE DOMAIN-CONTAINING PROTEIN"/>
    <property type="match status" value="1"/>
</dbReference>
<dbReference type="Gene3D" id="3.30.70.270">
    <property type="match status" value="1"/>
</dbReference>
<dbReference type="EMBL" id="BQNB010016718">
    <property type="protein sequence ID" value="GJT54976.1"/>
    <property type="molecule type" value="Genomic_DNA"/>
</dbReference>
<keyword evidence="4" id="KW-1185">Reference proteome</keyword>
<name>A0ABQ5EVA4_9ASTR</name>
<organism evidence="3 4">
    <name type="scientific">Tanacetum coccineum</name>
    <dbReference type="NCBI Taxonomy" id="301880"/>
    <lineage>
        <taxon>Eukaryota</taxon>
        <taxon>Viridiplantae</taxon>
        <taxon>Streptophyta</taxon>
        <taxon>Embryophyta</taxon>
        <taxon>Tracheophyta</taxon>
        <taxon>Spermatophyta</taxon>
        <taxon>Magnoliopsida</taxon>
        <taxon>eudicotyledons</taxon>
        <taxon>Gunneridae</taxon>
        <taxon>Pentapetalae</taxon>
        <taxon>asterids</taxon>
        <taxon>campanulids</taxon>
        <taxon>Asterales</taxon>
        <taxon>Asteraceae</taxon>
        <taxon>Asteroideae</taxon>
        <taxon>Anthemideae</taxon>
        <taxon>Anthemidinae</taxon>
        <taxon>Tanacetum</taxon>
    </lineage>
</organism>
<feature type="region of interest" description="Disordered" evidence="1">
    <location>
        <begin position="191"/>
        <end position="210"/>
    </location>
</feature>
<comment type="caution">
    <text evidence="3">The sequence shown here is derived from an EMBL/GenBank/DDBJ whole genome shotgun (WGS) entry which is preliminary data.</text>
</comment>
<dbReference type="InterPro" id="IPR043128">
    <property type="entry name" value="Rev_trsase/Diguanyl_cyclase"/>
</dbReference>
<dbReference type="SUPFAM" id="SSF56672">
    <property type="entry name" value="DNA/RNA polymerases"/>
    <property type="match status" value="1"/>
</dbReference>
<proteinExistence type="predicted"/>
<feature type="region of interest" description="Disordered" evidence="1">
    <location>
        <begin position="234"/>
        <end position="305"/>
    </location>
</feature>
<dbReference type="CDD" id="cd01647">
    <property type="entry name" value="RT_LTR"/>
    <property type="match status" value="1"/>
</dbReference>
<feature type="compositionally biased region" description="Basic and acidic residues" evidence="1">
    <location>
        <begin position="418"/>
        <end position="428"/>
    </location>
</feature>
<dbReference type="InterPro" id="IPR043502">
    <property type="entry name" value="DNA/RNA_pol_sf"/>
</dbReference>
<dbReference type="Pfam" id="PF00078">
    <property type="entry name" value="RVT_1"/>
    <property type="match status" value="1"/>
</dbReference>
<feature type="region of interest" description="Disordered" evidence="1">
    <location>
        <begin position="400"/>
        <end position="428"/>
    </location>
</feature>
<evidence type="ECO:0000313" key="4">
    <source>
        <dbReference type="Proteomes" id="UP001151760"/>
    </source>
</evidence>